<keyword evidence="3" id="KW-1185">Reference proteome</keyword>
<feature type="non-terminal residue" evidence="2">
    <location>
        <position position="138"/>
    </location>
</feature>
<proteinExistence type="predicted"/>
<sequence>ENPSTFPNQPVLRIDFAINLKDFPRLSINNIKDEAQHPRPLLFESANNTQDTTSQQPRSVNSKKTRPCKYSFQTNANGAIHFNRACQDQRILPAILNCTYVHSPKDCTSNRNPLPSLPMAYPCSSSYSNHSTDITNSF</sequence>
<name>A0A0B2VZC1_TOXCA</name>
<feature type="region of interest" description="Disordered" evidence="1">
    <location>
        <begin position="37"/>
        <end position="65"/>
    </location>
</feature>
<feature type="non-terminal residue" evidence="2">
    <location>
        <position position="1"/>
    </location>
</feature>
<protein>
    <submittedName>
        <fullName evidence="2">Uncharacterized protein</fullName>
    </submittedName>
</protein>
<organism evidence="2 3">
    <name type="scientific">Toxocara canis</name>
    <name type="common">Canine roundworm</name>
    <dbReference type="NCBI Taxonomy" id="6265"/>
    <lineage>
        <taxon>Eukaryota</taxon>
        <taxon>Metazoa</taxon>
        <taxon>Ecdysozoa</taxon>
        <taxon>Nematoda</taxon>
        <taxon>Chromadorea</taxon>
        <taxon>Rhabditida</taxon>
        <taxon>Spirurina</taxon>
        <taxon>Ascaridomorpha</taxon>
        <taxon>Ascaridoidea</taxon>
        <taxon>Toxocaridae</taxon>
        <taxon>Toxocara</taxon>
    </lineage>
</organism>
<reference evidence="2 3" key="1">
    <citation type="submission" date="2014-11" db="EMBL/GenBank/DDBJ databases">
        <title>Genetic blueprint of the zoonotic pathogen Toxocara canis.</title>
        <authorList>
            <person name="Zhu X.-Q."/>
            <person name="Korhonen P.K."/>
            <person name="Cai H."/>
            <person name="Young N.D."/>
            <person name="Nejsum P."/>
            <person name="von Samson-Himmelstjerna G."/>
            <person name="Boag P.R."/>
            <person name="Tan P."/>
            <person name="Li Q."/>
            <person name="Min J."/>
            <person name="Yang Y."/>
            <person name="Wang X."/>
            <person name="Fang X."/>
            <person name="Hall R.S."/>
            <person name="Hofmann A."/>
            <person name="Sternberg P.W."/>
            <person name="Jex A.R."/>
            <person name="Gasser R.B."/>
        </authorList>
    </citation>
    <scope>NUCLEOTIDE SEQUENCE [LARGE SCALE GENOMIC DNA]</scope>
    <source>
        <strain evidence="2">PN_DK_2014</strain>
    </source>
</reference>
<evidence type="ECO:0000256" key="1">
    <source>
        <dbReference type="SAM" id="MobiDB-lite"/>
    </source>
</evidence>
<gene>
    <name evidence="2" type="ORF">Tcan_00739</name>
</gene>
<dbReference type="AlphaFoldDB" id="A0A0B2VZC1"/>
<feature type="compositionally biased region" description="Polar residues" evidence="1">
    <location>
        <begin position="45"/>
        <end position="60"/>
    </location>
</feature>
<evidence type="ECO:0000313" key="2">
    <source>
        <dbReference type="EMBL" id="KHN88896.1"/>
    </source>
</evidence>
<evidence type="ECO:0000313" key="3">
    <source>
        <dbReference type="Proteomes" id="UP000031036"/>
    </source>
</evidence>
<dbReference type="Proteomes" id="UP000031036">
    <property type="component" value="Unassembled WGS sequence"/>
</dbReference>
<comment type="caution">
    <text evidence="2">The sequence shown here is derived from an EMBL/GenBank/DDBJ whole genome shotgun (WGS) entry which is preliminary data.</text>
</comment>
<dbReference type="EMBL" id="JPKZ01000162">
    <property type="protein sequence ID" value="KHN88896.1"/>
    <property type="molecule type" value="Genomic_DNA"/>
</dbReference>
<accession>A0A0B2VZC1</accession>